<dbReference type="GO" id="GO:0010041">
    <property type="term" value="P:response to iron(III) ion"/>
    <property type="evidence" value="ECO:0007669"/>
    <property type="project" value="TreeGrafter"/>
</dbReference>
<dbReference type="PANTHER" id="PTHR33908">
    <property type="entry name" value="MANNOSYLTRANSFERASE YKCB-RELATED"/>
    <property type="match status" value="1"/>
</dbReference>
<feature type="transmembrane region" description="Helical" evidence="8">
    <location>
        <begin position="162"/>
        <end position="193"/>
    </location>
</feature>
<dbReference type="InterPro" id="IPR038731">
    <property type="entry name" value="RgtA/B/C-like"/>
</dbReference>
<keyword evidence="5 8" id="KW-0812">Transmembrane</keyword>
<dbReference type="GO" id="GO:0016763">
    <property type="term" value="F:pentosyltransferase activity"/>
    <property type="evidence" value="ECO:0007669"/>
    <property type="project" value="TreeGrafter"/>
</dbReference>
<dbReference type="EMBL" id="FRBC01000020">
    <property type="protein sequence ID" value="SHK84751.1"/>
    <property type="molecule type" value="Genomic_DNA"/>
</dbReference>
<accession>A0A1M6VTL1</accession>
<evidence type="ECO:0000313" key="10">
    <source>
        <dbReference type="EMBL" id="SHK84751.1"/>
    </source>
</evidence>
<feature type="transmembrane region" description="Helical" evidence="8">
    <location>
        <begin position="124"/>
        <end position="150"/>
    </location>
</feature>
<organism evidence="10 11">
    <name type="scientific">Selenomonas ruminantium</name>
    <dbReference type="NCBI Taxonomy" id="971"/>
    <lineage>
        <taxon>Bacteria</taxon>
        <taxon>Bacillati</taxon>
        <taxon>Bacillota</taxon>
        <taxon>Negativicutes</taxon>
        <taxon>Selenomonadales</taxon>
        <taxon>Selenomonadaceae</taxon>
        <taxon>Selenomonas</taxon>
    </lineage>
</organism>
<evidence type="ECO:0000256" key="7">
    <source>
        <dbReference type="ARBA" id="ARBA00023136"/>
    </source>
</evidence>
<keyword evidence="3 10" id="KW-0328">Glycosyltransferase</keyword>
<evidence type="ECO:0000256" key="3">
    <source>
        <dbReference type="ARBA" id="ARBA00022676"/>
    </source>
</evidence>
<evidence type="ECO:0000256" key="8">
    <source>
        <dbReference type="SAM" id="Phobius"/>
    </source>
</evidence>
<keyword evidence="7 8" id="KW-0472">Membrane</keyword>
<feature type="transmembrane region" description="Helical" evidence="8">
    <location>
        <begin position="205"/>
        <end position="222"/>
    </location>
</feature>
<feature type="transmembrane region" description="Helical" evidence="8">
    <location>
        <begin position="295"/>
        <end position="320"/>
    </location>
</feature>
<feature type="domain" description="Glycosyltransferase RgtA/B/C/D-like" evidence="9">
    <location>
        <begin position="61"/>
        <end position="216"/>
    </location>
</feature>
<sequence>MSEGKKHLLLLGCLWFFLYVVGNHLLAVTDPVEGNYVETVREMLVSGDYISPQIYGKYWFDKPILFYWELAAAFKLGGVTDFVARMPAALMSLAGMCLLYWWGRRLYGTRVALTAALIMATSLEYWYVGHAVITDMTLLVTVSFTLLAFYHGYQSRKYYWYYGSYAAAALAVLDKGPLGLCLPGLIILIFLLWQRDLKALLVKEIFIGLGVFGVLVGIWYIPMYRLHGQVFLDVFLGVHNAMRATVSEHPEVDVWYYYTLIFLAGFFPWVWVAIPALIKKWRQGWRLKLSMETRFLLVWAGTVFFVFQCFATKYITYTLPYMFPVSLLLARYFSQWGRKFFVMVGAASVLYIGLLFGVAAPQTAANSARDVVAAAMPYLDNGADIYCYGKVRPVSWTYYTGCYLYQLVPEAQIKAQGKNDWSVTEVIPCKAIESVENSKPLIVLTREKYFQALQQDLPGNWRLLDSSGALRVYYRDPF</sequence>
<proteinExistence type="predicted"/>
<dbReference type="RefSeq" id="WP_073091038.1">
    <property type="nucleotide sequence ID" value="NZ_FRBC01000020.1"/>
</dbReference>
<dbReference type="Proteomes" id="UP000184263">
    <property type="component" value="Unassembled WGS sequence"/>
</dbReference>
<dbReference type="OrthoDB" id="9775035at2"/>
<dbReference type="Pfam" id="PF13231">
    <property type="entry name" value="PMT_2"/>
    <property type="match status" value="1"/>
</dbReference>
<dbReference type="PANTHER" id="PTHR33908:SF3">
    <property type="entry name" value="UNDECAPRENYL PHOSPHATE-ALPHA-4-AMINO-4-DEOXY-L-ARABINOSE ARABINOSYL TRANSFERASE"/>
    <property type="match status" value="1"/>
</dbReference>
<evidence type="ECO:0000256" key="1">
    <source>
        <dbReference type="ARBA" id="ARBA00004651"/>
    </source>
</evidence>
<gene>
    <name evidence="10" type="ORF">SAMN05216582_12066</name>
</gene>
<keyword evidence="2" id="KW-1003">Cell membrane</keyword>
<feature type="transmembrane region" description="Helical" evidence="8">
    <location>
        <begin position="255"/>
        <end position="274"/>
    </location>
</feature>
<evidence type="ECO:0000256" key="4">
    <source>
        <dbReference type="ARBA" id="ARBA00022679"/>
    </source>
</evidence>
<protein>
    <submittedName>
        <fullName evidence="10">Dolichyl-phosphate-mannose-protein mannosyltransferase</fullName>
    </submittedName>
</protein>
<dbReference type="GO" id="GO:0009103">
    <property type="term" value="P:lipopolysaccharide biosynthetic process"/>
    <property type="evidence" value="ECO:0007669"/>
    <property type="project" value="UniProtKB-ARBA"/>
</dbReference>
<dbReference type="AlphaFoldDB" id="A0A1M6VTL1"/>
<dbReference type="InterPro" id="IPR050297">
    <property type="entry name" value="LipidA_mod_glycosyltrf_83"/>
</dbReference>
<reference evidence="10 11" key="1">
    <citation type="submission" date="2016-11" db="EMBL/GenBank/DDBJ databases">
        <authorList>
            <person name="Jaros S."/>
            <person name="Januszkiewicz K."/>
            <person name="Wedrychowicz H."/>
        </authorList>
    </citation>
    <scope>NUCLEOTIDE SEQUENCE [LARGE SCALE GENOMIC DNA]</scope>
    <source>
        <strain evidence="10 11">HD4</strain>
    </source>
</reference>
<name>A0A1M6VTL1_SELRU</name>
<keyword evidence="4 10" id="KW-0808">Transferase</keyword>
<dbReference type="GO" id="GO:0005886">
    <property type="term" value="C:plasma membrane"/>
    <property type="evidence" value="ECO:0007669"/>
    <property type="project" value="UniProtKB-SubCell"/>
</dbReference>
<evidence type="ECO:0000256" key="2">
    <source>
        <dbReference type="ARBA" id="ARBA00022475"/>
    </source>
</evidence>
<feature type="transmembrane region" description="Helical" evidence="8">
    <location>
        <begin position="340"/>
        <end position="360"/>
    </location>
</feature>
<evidence type="ECO:0000256" key="5">
    <source>
        <dbReference type="ARBA" id="ARBA00022692"/>
    </source>
</evidence>
<feature type="transmembrane region" description="Helical" evidence="8">
    <location>
        <begin position="82"/>
        <end position="103"/>
    </location>
</feature>
<evidence type="ECO:0000256" key="6">
    <source>
        <dbReference type="ARBA" id="ARBA00022989"/>
    </source>
</evidence>
<keyword evidence="6 8" id="KW-1133">Transmembrane helix</keyword>
<comment type="subcellular location">
    <subcellularLocation>
        <location evidence="1">Cell membrane</location>
        <topology evidence="1">Multi-pass membrane protein</topology>
    </subcellularLocation>
</comment>
<evidence type="ECO:0000313" key="11">
    <source>
        <dbReference type="Proteomes" id="UP000184263"/>
    </source>
</evidence>
<evidence type="ECO:0000259" key="9">
    <source>
        <dbReference type="Pfam" id="PF13231"/>
    </source>
</evidence>